<keyword evidence="1" id="KW-0472">Membrane</keyword>
<organism evidence="2">
    <name type="scientific">Phaeodactylum tricornutum</name>
    <name type="common">Diatom</name>
    <dbReference type="NCBI Taxonomy" id="2850"/>
    <lineage>
        <taxon>Eukaryota</taxon>
        <taxon>Sar</taxon>
        <taxon>Stramenopiles</taxon>
        <taxon>Ochrophyta</taxon>
        <taxon>Bacillariophyta</taxon>
        <taxon>Bacillariophyceae</taxon>
        <taxon>Bacillariophycidae</taxon>
        <taxon>Naviculales</taxon>
        <taxon>Phaeodactylaceae</taxon>
        <taxon>Phaeodactylum</taxon>
    </lineage>
</organism>
<accession>A0A8J9TPF9</accession>
<sequence>METFRRTFKTTSYPARNMLSNSSSALFRRSRRAGIDGADCGVVPSEDEENQFHSSRKEGNAQCPRKPSYTILWNWRWRVSAKRRVARIITVVCVFILLLCFIIIAERRVVVFGTLDLSPVVYHVARRTGLCVWQHEFAFLPASSLVSSCKCKFDFCTVTHEGGEGTLYRGKCCNSSDGTGDPGEMQRSVLFKSTKISNRRSAWTEADATRTFTATNKSDLLLLDSGLNYLILTELAEYEFLNVRKLMNARQMDFSTVLVLLLKQVGAQLVELHRAGYLHLDVSRLNILQHSYDQSQAAATKTTFQLIDLSGAQPMHQWRRIIHGMYYDMKRFHLPKLPDLACLVADDPDARDFSAQQEYCRVRRIEGSSARLCPGLVDLYPLGILGLDLVLRFLGEESIAKRPTTSFPLSNNTTQGFAWIVEQRQAHVAAWHRLDQRLVQPPMGSYRKALRLIGDVMLISAPTNETANEFAASSCNFSTLPG</sequence>
<dbReference type="InterPro" id="IPR011009">
    <property type="entry name" value="Kinase-like_dom_sf"/>
</dbReference>
<keyword evidence="1" id="KW-1133">Transmembrane helix</keyword>
<gene>
    <name evidence="2" type="ORF">PTTT1_LOCUS28437</name>
</gene>
<evidence type="ECO:0000313" key="2">
    <source>
        <dbReference type="EMBL" id="CAG9285246.1"/>
    </source>
</evidence>
<dbReference type="EMBL" id="OU594943">
    <property type="protein sequence ID" value="CAG9285246.1"/>
    <property type="molecule type" value="Genomic_DNA"/>
</dbReference>
<protein>
    <recommendedName>
        <fullName evidence="3">Protein kinase domain-containing protein</fullName>
    </recommendedName>
</protein>
<evidence type="ECO:0000256" key="1">
    <source>
        <dbReference type="SAM" id="Phobius"/>
    </source>
</evidence>
<dbReference type="AlphaFoldDB" id="A0A8J9TPF9"/>
<dbReference type="Proteomes" id="UP000836788">
    <property type="component" value="Chromosome 2"/>
</dbReference>
<reference evidence="2" key="1">
    <citation type="submission" date="2022-02" db="EMBL/GenBank/DDBJ databases">
        <authorList>
            <person name="Giguere J D."/>
        </authorList>
    </citation>
    <scope>NUCLEOTIDE SEQUENCE</scope>
    <source>
        <strain evidence="2">CCAP 1055/1</strain>
    </source>
</reference>
<evidence type="ECO:0008006" key="3">
    <source>
        <dbReference type="Google" id="ProtNLM"/>
    </source>
</evidence>
<dbReference type="SUPFAM" id="SSF56112">
    <property type="entry name" value="Protein kinase-like (PK-like)"/>
    <property type="match status" value="1"/>
</dbReference>
<keyword evidence="1" id="KW-0812">Transmembrane</keyword>
<proteinExistence type="predicted"/>
<feature type="transmembrane region" description="Helical" evidence="1">
    <location>
        <begin position="85"/>
        <end position="105"/>
    </location>
</feature>
<name>A0A8J9TPF9_PHATR</name>